<organism evidence="2">
    <name type="scientific">uncultured Sulfurovum sp</name>
    <dbReference type="NCBI Taxonomy" id="269237"/>
    <lineage>
        <taxon>Bacteria</taxon>
        <taxon>Pseudomonadati</taxon>
        <taxon>Campylobacterota</taxon>
        <taxon>Epsilonproteobacteria</taxon>
        <taxon>Campylobacterales</taxon>
        <taxon>Sulfurovaceae</taxon>
        <taxon>Sulfurovum</taxon>
        <taxon>environmental samples</taxon>
    </lineage>
</organism>
<dbReference type="EMBL" id="CACVAR010000319">
    <property type="protein sequence ID" value="CAA6820917.1"/>
    <property type="molecule type" value="Genomic_DNA"/>
</dbReference>
<sequence>MSTLLKSLLFLSLMFLFLSCSSPEENKEPKLVVPDKITLLFVTQPSCPSCDKLEETMQLAKPKELLEKYFDFTKIYLGEKLPDGLIEPNGTPTVYFLGSDNEVLVEPMIGEKEEPALMEFLEDALLEFKNTYKVDLVEKIKNQQIKENNETTV</sequence>
<accession>A0A6S6TRZ7</accession>
<dbReference type="AlphaFoldDB" id="A0A6S6TRZ7"/>
<dbReference type="InterPro" id="IPR036249">
    <property type="entry name" value="Thioredoxin-like_sf"/>
</dbReference>
<feature type="signal peptide" evidence="1">
    <location>
        <begin position="1"/>
        <end position="26"/>
    </location>
</feature>
<evidence type="ECO:0008006" key="3">
    <source>
        <dbReference type="Google" id="ProtNLM"/>
    </source>
</evidence>
<feature type="chain" id="PRO_5027580553" description="Thioredoxin-like fold domain-containing protein" evidence="1">
    <location>
        <begin position="27"/>
        <end position="153"/>
    </location>
</feature>
<reference evidence="2" key="1">
    <citation type="submission" date="2020-01" db="EMBL/GenBank/DDBJ databases">
        <authorList>
            <person name="Meier V. D."/>
            <person name="Meier V D."/>
        </authorList>
    </citation>
    <scope>NUCLEOTIDE SEQUENCE</scope>
    <source>
        <strain evidence="2">HLG_WM_MAG_03</strain>
    </source>
</reference>
<gene>
    <name evidence="2" type="ORF">HELGO_WM53695</name>
</gene>
<evidence type="ECO:0000256" key="1">
    <source>
        <dbReference type="SAM" id="SignalP"/>
    </source>
</evidence>
<dbReference type="PROSITE" id="PS51257">
    <property type="entry name" value="PROKAR_LIPOPROTEIN"/>
    <property type="match status" value="1"/>
</dbReference>
<evidence type="ECO:0000313" key="2">
    <source>
        <dbReference type="EMBL" id="CAA6820917.1"/>
    </source>
</evidence>
<keyword evidence="1" id="KW-0732">Signal</keyword>
<proteinExistence type="predicted"/>
<name>A0A6S6TRZ7_9BACT</name>
<protein>
    <recommendedName>
        <fullName evidence="3">Thioredoxin-like fold domain-containing protein</fullName>
    </recommendedName>
</protein>
<dbReference type="Gene3D" id="3.40.30.10">
    <property type="entry name" value="Glutaredoxin"/>
    <property type="match status" value="1"/>
</dbReference>
<dbReference type="SUPFAM" id="SSF52833">
    <property type="entry name" value="Thioredoxin-like"/>
    <property type="match status" value="1"/>
</dbReference>